<sequence>MKSFNFNIHDMKIDFNDAKILTKACFQYLMKTCYQWAKDHPLVTSVLLFFYLLYIFFPSLFGVLFYAFPLVICLAILHGGPQFSFENHRYNTKNDNVANARSVCDFTSIDHNNNRDPCLQTRMSKRTFTKVEKNSQSPTSISPNRSDTESQSEEDEANDQEKNKLVVEWTDYDQKNLMDLGSSEIERNKRLESLIAKRRARKMFSMQPRRNNLYSFDQHDQIDHQVMGSIIVSREDIENCDHQPGSAPSVLLPTRNPFDLPYDPHEEKPILTGGSFDEEFFFDEQHRDLLKNHFTLRNNNRDFSLMDEFKDNHHVLPSFFTRPRVISSDNTRITRFRRESDAEERLKEIVDELSMREENDQARDQHEESPQEVQQNRIQSDNHDEDPIFENPFATNNEIIGSNHFANLRGNKEIEVLANTNDEDHHNIVHMELESICSSTRDDHVQPTQDHDVLSDYKGHVDDDGGESSSSSSSVDIRARFNATKNEAFRNSVRKVLTCLAAFPRNKGLLQPSDLRDILTCNTSPTDVTTTKMQERSFYTKSDVSVASSDLQVEVSEVGSPPMAVVEANSPTDHESYDGDVDKDVNSIDDEELWGVSPHPTKLGGFGMNFKLNDSLMEEEKENRMAINLCNNIGVHNNNECDPSHALRLMEVEEGGDDDQRTTLTRVVSSLSPRYTFPIEGKKKLDVDLQSTNGDILESGSSSSSSESLTSQMHNKAEHLVEYLANIPPSECGSNFLEDVERSSHVREPSTRERIQDESNSISAIGDNTEDLKEGSQGSSDISEENTFTSLIQAEKEKSSTSNEFHAYDQGSFITQQNEHLRRIEDESGVLGANEKETNSRPKEVISDSNSTTCQEDILDQLRLEDDMKIKPQIPLQDR</sequence>
<accession>A0ABM3QWJ3</accession>
<feature type="compositionally biased region" description="Basic and acidic residues" evidence="1">
    <location>
        <begin position="440"/>
        <end position="463"/>
    </location>
</feature>
<dbReference type="PANTHER" id="PTHR33870">
    <property type="entry name" value="CARDIOMYOPATHY-ASSOCIATED PROTEIN"/>
    <property type="match status" value="1"/>
</dbReference>
<feature type="transmembrane region" description="Helical" evidence="2">
    <location>
        <begin position="48"/>
        <end position="77"/>
    </location>
</feature>
<gene>
    <name evidence="4" type="primary">LOC110793155</name>
</gene>
<dbReference type="RefSeq" id="XP_056687735.1">
    <property type="nucleotide sequence ID" value="XM_056831757.1"/>
</dbReference>
<keyword evidence="3" id="KW-1185">Reference proteome</keyword>
<feature type="compositionally biased region" description="Basic and acidic residues" evidence="1">
    <location>
        <begin position="352"/>
        <end position="369"/>
    </location>
</feature>
<feature type="region of interest" description="Disordered" evidence="1">
    <location>
        <begin position="439"/>
        <end position="474"/>
    </location>
</feature>
<feature type="compositionally biased region" description="Basic and acidic residues" evidence="1">
    <location>
        <begin position="739"/>
        <end position="757"/>
    </location>
</feature>
<feature type="compositionally biased region" description="Polar residues" evidence="1">
    <location>
        <begin position="134"/>
        <end position="145"/>
    </location>
</feature>
<feature type="compositionally biased region" description="Basic and acidic residues" evidence="1">
    <location>
        <begin position="834"/>
        <end position="846"/>
    </location>
</feature>
<evidence type="ECO:0000256" key="2">
    <source>
        <dbReference type="SAM" id="Phobius"/>
    </source>
</evidence>
<feature type="region of interest" description="Disordered" evidence="1">
    <location>
        <begin position="129"/>
        <end position="166"/>
    </location>
</feature>
<feature type="region of interest" description="Disordered" evidence="1">
    <location>
        <begin position="827"/>
        <end position="854"/>
    </location>
</feature>
<feature type="region of interest" description="Disordered" evidence="1">
    <location>
        <begin position="352"/>
        <end position="391"/>
    </location>
</feature>
<reference evidence="4" key="2">
    <citation type="submission" date="2025-08" db="UniProtKB">
        <authorList>
            <consortium name="RefSeq"/>
        </authorList>
    </citation>
    <scope>IDENTIFICATION</scope>
    <source>
        <tissue evidence="4">Leaf</tissue>
    </source>
</reference>
<proteinExistence type="predicted"/>
<keyword evidence="2" id="KW-1133">Transmembrane helix</keyword>
<evidence type="ECO:0000313" key="3">
    <source>
        <dbReference type="Proteomes" id="UP000813463"/>
    </source>
</evidence>
<protein>
    <submittedName>
        <fullName evidence="4">Uncharacterized protein</fullName>
    </submittedName>
</protein>
<reference evidence="3" key="1">
    <citation type="journal article" date="2021" name="Nat. Commun.">
        <title>Genomic analyses provide insights into spinach domestication and the genetic basis of agronomic traits.</title>
        <authorList>
            <person name="Cai X."/>
            <person name="Sun X."/>
            <person name="Xu C."/>
            <person name="Sun H."/>
            <person name="Wang X."/>
            <person name="Ge C."/>
            <person name="Zhang Z."/>
            <person name="Wang Q."/>
            <person name="Fei Z."/>
            <person name="Jiao C."/>
            <person name="Wang Q."/>
        </authorList>
    </citation>
    <scope>NUCLEOTIDE SEQUENCE [LARGE SCALE GENOMIC DNA]</scope>
    <source>
        <strain evidence="3">cv. Varoflay</strain>
    </source>
</reference>
<dbReference type="GeneID" id="110793155"/>
<organism evidence="3 4">
    <name type="scientific">Spinacia oleracea</name>
    <name type="common">Spinach</name>
    <dbReference type="NCBI Taxonomy" id="3562"/>
    <lineage>
        <taxon>Eukaryota</taxon>
        <taxon>Viridiplantae</taxon>
        <taxon>Streptophyta</taxon>
        <taxon>Embryophyta</taxon>
        <taxon>Tracheophyta</taxon>
        <taxon>Spermatophyta</taxon>
        <taxon>Magnoliopsida</taxon>
        <taxon>eudicotyledons</taxon>
        <taxon>Gunneridae</taxon>
        <taxon>Pentapetalae</taxon>
        <taxon>Caryophyllales</taxon>
        <taxon>Chenopodiaceae</taxon>
        <taxon>Chenopodioideae</taxon>
        <taxon>Anserineae</taxon>
        <taxon>Spinacia</taxon>
    </lineage>
</organism>
<evidence type="ECO:0000256" key="1">
    <source>
        <dbReference type="SAM" id="MobiDB-lite"/>
    </source>
</evidence>
<evidence type="ECO:0000313" key="4">
    <source>
        <dbReference type="RefSeq" id="XP_056687735.1"/>
    </source>
</evidence>
<feature type="region of interest" description="Disordered" evidence="1">
    <location>
        <begin position="739"/>
        <end position="785"/>
    </location>
</feature>
<keyword evidence="2" id="KW-0472">Membrane</keyword>
<dbReference type="PANTHER" id="PTHR33870:SF4">
    <property type="entry name" value="CARDIOMYOPATHY-ASSOCIATED PROTEIN"/>
    <property type="match status" value="1"/>
</dbReference>
<feature type="compositionally biased region" description="Polar residues" evidence="1">
    <location>
        <begin position="776"/>
        <end position="785"/>
    </location>
</feature>
<dbReference type="Proteomes" id="UP000813463">
    <property type="component" value="Chromosome 6"/>
</dbReference>
<name>A0ABM3QWJ3_SPIOL</name>
<keyword evidence="2" id="KW-0812">Transmembrane</keyword>